<comment type="similarity">
    <text evidence="1">Belongs to the FAM72 family.</text>
</comment>
<dbReference type="OMA" id="HLWIFNS"/>
<evidence type="ECO:0000313" key="3">
    <source>
        <dbReference type="EMBL" id="AGE95891.1"/>
    </source>
</evidence>
<feature type="region of interest" description="Disordered" evidence="2">
    <location>
        <begin position="112"/>
        <end position="135"/>
    </location>
</feature>
<dbReference type="InterPro" id="IPR026768">
    <property type="entry name" value="YPEH2ZP"/>
</dbReference>
<dbReference type="VEuPathDB" id="MicrosporidiaDB:ECU07_1310"/>
<reference evidence="3" key="1">
    <citation type="journal article" date="2013" name="Eukaryot. Cell">
        <title>Extremely Reduced Levels of Heterozygosity in the Vertebrate Pathogen Encephalitozoon cuniculi.</title>
        <authorList>
            <person name="Selman M."/>
            <person name="Sak B."/>
            <person name="Kvac M."/>
            <person name="Farinelli L."/>
            <person name="Weiss L.M."/>
            <person name="Corradi N."/>
        </authorList>
    </citation>
    <scope>NUCLEOTIDE SEQUENCE</scope>
</reference>
<dbReference type="VEuPathDB" id="MicrosporidiaDB:M970_071280"/>
<name>M1KKU6_ENCCN</name>
<dbReference type="VEuPathDB" id="MicrosporidiaDB:AEWQ_071290"/>
<accession>M1KKU6</accession>
<evidence type="ECO:0008006" key="4">
    <source>
        <dbReference type="Google" id="ProtNLM"/>
    </source>
</evidence>
<dbReference type="VEuPathDB" id="MicrosporidiaDB:AEWR_071280"/>
<dbReference type="Pfam" id="PF14976">
    <property type="entry name" value="YPEH2ZP"/>
    <property type="match status" value="1"/>
</dbReference>
<organism evidence="3">
    <name type="scientific">Encephalitozoon cuniculi</name>
    <name type="common">Microsporidian parasite</name>
    <dbReference type="NCBI Taxonomy" id="6035"/>
    <lineage>
        <taxon>Eukaryota</taxon>
        <taxon>Fungi</taxon>
        <taxon>Fungi incertae sedis</taxon>
        <taxon>Microsporidia</taxon>
        <taxon>Unikaryonidae</taxon>
        <taxon>Encephalitozoon</taxon>
    </lineage>
</organism>
<dbReference type="PANTHER" id="PTHR31841">
    <property type="entry name" value="PROTEIN FAM72A-RELATED"/>
    <property type="match status" value="1"/>
</dbReference>
<proteinExistence type="inferred from homology"/>
<evidence type="ECO:0000256" key="2">
    <source>
        <dbReference type="SAM" id="MobiDB-lite"/>
    </source>
</evidence>
<dbReference type="VEuPathDB" id="MicrosporidiaDB:AEWD_071290"/>
<dbReference type="GO" id="GO:0005829">
    <property type="term" value="C:cytosol"/>
    <property type="evidence" value="ECO:0007669"/>
    <property type="project" value="UniProtKB-ARBA"/>
</dbReference>
<gene>
    <name evidence="3" type="ORF">ECU07_1310</name>
</gene>
<dbReference type="AlphaFoldDB" id="M1KKU6"/>
<evidence type="ECO:0000256" key="1">
    <source>
        <dbReference type="ARBA" id="ARBA00006888"/>
    </source>
</evidence>
<sequence>MMPHRDGKTGHMIRCFGCCSVVCRRASRSVLLSNVQIKVYSTDTPTGYVRCTRDSYMAYSCKCTVIDVECKCCRMILGYHILHPCGSCMTGWSSGHRWIFDTSSVISTPKKASLKDGLNGSTTHHDQGDGEVKIR</sequence>
<dbReference type="EMBL" id="KC513610">
    <property type="protein sequence ID" value="AGE95891.1"/>
    <property type="molecule type" value="Genomic_DNA"/>
</dbReference>
<protein>
    <recommendedName>
        <fullName evidence="4">Protein FAM72</fullName>
    </recommendedName>
</protein>
<dbReference type="PANTHER" id="PTHR31841:SF1">
    <property type="entry name" value="PROTEIN FAM72A-RELATED"/>
    <property type="match status" value="1"/>
</dbReference>
<feature type="compositionally biased region" description="Basic and acidic residues" evidence="2">
    <location>
        <begin position="123"/>
        <end position="135"/>
    </location>
</feature>